<organism evidence="2 3">
    <name type="scientific">Candidatus Nealsonbacteria bacterium RBG_13_36_15</name>
    <dbReference type="NCBI Taxonomy" id="1801660"/>
    <lineage>
        <taxon>Bacteria</taxon>
        <taxon>Candidatus Nealsoniibacteriota</taxon>
    </lineage>
</organism>
<dbReference type="Pfam" id="PF01928">
    <property type="entry name" value="CYTH"/>
    <property type="match status" value="1"/>
</dbReference>
<accession>A0A1G2DYC7</accession>
<dbReference type="SUPFAM" id="SSF55154">
    <property type="entry name" value="CYTH-like phosphatases"/>
    <property type="match status" value="1"/>
</dbReference>
<dbReference type="AlphaFoldDB" id="A0A1G2DYC7"/>
<dbReference type="Gene3D" id="2.40.320.10">
    <property type="entry name" value="Hypothetical Protein Pfu-838710-001"/>
    <property type="match status" value="1"/>
</dbReference>
<dbReference type="InterPro" id="IPR023577">
    <property type="entry name" value="CYTH_domain"/>
</dbReference>
<reference evidence="2 3" key="1">
    <citation type="journal article" date="2016" name="Nat. Commun.">
        <title>Thousands of microbial genomes shed light on interconnected biogeochemical processes in an aquifer system.</title>
        <authorList>
            <person name="Anantharaman K."/>
            <person name="Brown C.T."/>
            <person name="Hug L.A."/>
            <person name="Sharon I."/>
            <person name="Castelle C.J."/>
            <person name="Probst A.J."/>
            <person name="Thomas B.C."/>
            <person name="Singh A."/>
            <person name="Wilkins M.J."/>
            <person name="Karaoz U."/>
            <person name="Brodie E.L."/>
            <person name="Williams K.H."/>
            <person name="Hubbard S.S."/>
            <person name="Banfield J.F."/>
        </authorList>
    </citation>
    <scope>NUCLEOTIDE SEQUENCE [LARGE SCALE GENOMIC DNA]</scope>
</reference>
<name>A0A1G2DYC7_9BACT</name>
<protein>
    <recommendedName>
        <fullName evidence="1">CYTH domain-containing protein</fullName>
    </recommendedName>
</protein>
<evidence type="ECO:0000259" key="1">
    <source>
        <dbReference type="PROSITE" id="PS51707"/>
    </source>
</evidence>
<evidence type="ECO:0000313" key="2">
    <source>
        <dbReference type="EMBL" id="OGZ17918.1"/>
    </source>
</evidence>
<dbReference type="Proteomes" id="UP000176752">
    <property type="component" value="Unassembled WGS sequence"/>
</dbReference>
<dbReference type="NCBIfam" id="TIGR00318">
    <property type="entry name" value="cyaB"/>
    <property type="match status" value="1"/>
</dbReference>
<sequence length="185" mass="22522">MNNIEVESRSFISSKKCKELRKFFDKNGKFLGQDFDETVYFKAPKDLRIRQDGKLSYLILKEGKIHDKYRKEIEIKLPKEEFNDLKSLFSSLGFKVNVRWYRTKRMYKWKGVNVYLWITKGYGYIIELEKMSNEKEKKKVHKRLTKLLGSLNIKITPRREFERRFSYYKKHWRKLTRSGSKRPCL</sequence>
<comment type="caution">
    <text evidence="2">The sequence shown here is derived from an EMBL/GenBank/DDBJ whole genome shotgun (WGS) entry which is preliminary data.</text>
</comment>
<dbReference type="STRING" id="1801660.A2Z78_01795"/>
<dbReference type="PROSITE" id="PS51707">
    <property type="entry name" value="CYTH"/>
    <property type="match status" value="1"/>
</dbReference>
<proteinExistence type="predicted"/>
<feature type="domain" description="CYTH" evidence="1">
    <location>
        <begin position="3"/>
        <end position="171"/>
    </location>
</feature>
<dbReference type="EMBL" id="MHLV01000009">
    <property type="protein sequence ID" value="OGZ17918.1"/>
    <property type="molecule type" value="Genomic_DNA"/>
</dbReference>
<evidence type="ECO:0000313" key="3">
    <source>
        <dbReference type="Proteomes" id="UP000176752"/>
    </source>
</evidence>
<dbReference type="InterPro" id="IPR008173">
    <property type="entry name" value="Adenylyl_cyclase_CyaB"/>
</dbReference>
<dbReference type="InterPro" id="IPR033469">
    <property type="entry name" value="CYTH-like_dom_sf"/>
</dbReference>
<gene>
    <name evidence="2" type="ORF">A2Z78_01795</name>
</gene>